<gene>
    <name evidence="1" type="ORF">CYNAS_LOCUS19399</name>
</gene>
<dbReference type="EMBL" id="CATQJL010000316">
    <property type="protein sequence ID" value="CAJ0607416.1"/>
    <property type="molecule type" value="Genomic_DNA"/>
</dbReference>
<comment type="caution">
    <text evidence="1">The sequence shown here is derived from an EMBL/GenBank/DDBJ whole genome shotgun (WGS) entry which is preliminary data.</text>
</comment>
<dbReference type="AlphaFoldDB" id="A0AA36MCR9"/>
<protein>
    <submittedName>
        <fullName evidence="1">Uncharacterized protein</fullName>
    </submittedName>
</protein>
<proteinExistence type="predicted"/>
<dbReference type="Proteomes" id="UP001176961">
    <property type="component" value="Unassembled WGS sequence"/>
</dbReference>
<reference evidence="1" key="1">
    <citation type="submission" date="2023-07" db="EMBL/GenBank/DDBJ databases">
        <authorList>
            <consortium name="CYATHOMIX"/>
        </authorList>
    </citation>
    <scope>NUCLEOTIDE SEQUENCE</scope>
    <source>
        <strain evidence="1">N/A</strain>
    </source>
</reference>
<sequence length="285" mass="33141">MKRRKIRMQRIWDVPKKYLQHLHPSLRIMVERNPRRWKIRRAEGQRIRNRLLYYRPQARVFPWFCDTCTLSSRFLSVIQDHSCPNKNLSRHVQDFNNEQRIALLGFRSKAKDALAVLERVVNPQAVDLGSVRFPKDEGGSSSVCVVPRLSELCLSVLSRPKSLHELPIHEQRKIQFCSEPSASHFHPSKHTGQLCTICRRLFPTFVAYEDHLVNELCKTDIAPDPVPIQMSDSGTIPLNYVYSPENRPIAKPRLMICSLCHDDRFSTSQQFHEHILECANKLALL</sequence>
<evidence type="ECO:0000313" key="2">
    <source>
        <dbReference type="Proteomes" id="UP001176961"/>
    </source>
</evidence>
<name>A0AA36MCR9_CYLNA</name>
<keyword evidence="2" id="KW-1185">Reference proteome</keyword>
<organism evidence="1 2">
    <name type="scientific">Cylicocyclus nassatus</name>
    <name type="common">Nematode worm</name>
    <dbReference type="NCBI Taxonomy" id="53992"/>
    <lineage>
        <taxon>Eukaryota</taxon>
        <taxon>Metazoa</taxon>
        <taxon>Ecdysozoa</taxon>
        <taxon>Nematoda</taxon>
        <taxon>Chromadorea</taxon>
        <taxon>Rhabditida</taxon>
        <taxon>Rhabditina</taxon>
        <taxon>Rhabditomorpha</taxon>
        <taxon>Strongyloidea</taxon>
        <taxon>Strongylidae</taxon>
        <taxon>Cylicocyclus</taxon>
    </lineage>
</organism>
<accession>A0AA36MCR9</accession>
<evidence type="ECO:0000313" key="1">
    <source>
        <dbReference type="EMBL" id="CAJ0607416.1"/>
    </source>
</evidence>